<keyword evidence="2 5" id="KW-0326">Glycosidase</keyword>
<dbReference type="PANTHER" id="PTHR46959">
    <property type="entry name" value="SULFOQUINOVOSIDASE"/>
    <property type="match status" value="1"/>
</dbReference>
<dbReference type="Pfam" id="PF01055">
    <property type="entry name" value="Glyco_hydro_31_2nd"/>
    <property type="match status" value="1"/>
</dbReference>
<dbReference type="InterPro" id="IPR048395">
    <property type="entry name" value="Glyco_hydro_31_C"/>
</dbReference>
<keyword evidence="6" id="KW-1185">Reference proteome</keyword>
<dbReference type="InterPro" id="IPR044112">
    <property type="entry name" value="YihQ_TIM-like"/>
</dbReference>
<evidence type="ECO:0000256" key="1">
    <source>
        <dbReference type="ARBA" id="ARBA00007806"/>
    </source>
</evidence>
<dbReference type="PANTHER" id="PTHR46959:SF2">
    <property type="entry name" value="SULFOQUINOVOSIDASE"/>
    <property type="match status" value="1"/>
</dbReference>
<reference evidence="5 6" key="1">
    <citation type="submission" date="2023-07" db="EMBL/GenBank/DDBJ databases">
        <authorList>
            <person name="Peeters C."/>
        </authorList>
    </citation>
    <scope>NUCLEOTIDE SEQUENCE [LARGE SCALE GENOMIC DNA]</scope>
    <source>
        <strain evidence="5 6">LMG 18091</strain>
    </source>
</reference>
<evidence type="ECO:0000313" key="5">
    <source>
        <dbReference type="EMBL" id="CAJ0702603.1"/>
    </source>
</evidence>
<dbReference type="Gene3D" id="3.20.20.80">
    <property type="entry name" value="Glycosidases"/>
    <property type="match status" value="1"/>
</dbReference>
<feature type="domain" description="Glycoside hydrolase family 31 TIM barrel" evidence="3">
    <location>
        <begin position="238"/>
        <end position="564"/>
    </location>
</feature>
<keyword evidence="2 5" id="KW-0378">Hydrolase</keyword>
<dbReference type="EC" id="3.2.1.199" evidence="5"/>
<sequence>MKVVFDQHSWHLEHAGRILISHQPDRPCCYVGHGTASVAMYRGNFDIQDYVDARVPLSHAVVVAEDAGFRIALHHSAGTEPDVVLTVQVNEADAIIRFEHAADSINRLWWRVVATPEEHVWGCGEQMSYFDLRGRHFPLWTSEPGVGRDKSTHITWQADVTAKAGGDYYHTNYPQPTFLSSGRYALHAETTAYADFDFRHADFHELQFWAVPERIELYGAPTFVELVSKLSTRFGRQPALPDWVLGGAILGLKNGLDHAERIIKQSQAHGVRVSGLWCEDWVGLRQTSFGKRLFWDWRWNETRYPDARNWVKSLNERGIRFMGYVNPYLCNDGTLYQEARNAGYLATSADGGEYLVDFGEFWCGVVDFTNPDAAQWFAQRVIGQEMLEAGLDGWMADFGEYLPTDARLANGVDAMIMHNAWPTLWAEVNARAVAQAGRTGDVVFFMRAGYTGVQAHCPLLWAGDQSVDFTRHDGLQTVICGALSSGLLGNAYHHSDIGGYTSLFGNRRTPELFQRWAEMAAFTPVMRTHEGNRPDENFQFWQDETVLEHFAHMTRLYVALVPYVRELMRDAQTRGLPLQRPLFLHFEQDEHAYAIQDQYLYGEDLLVAPVHEAGRTDWQPYLPAGAQWIHLWSGETYEGGCRVTVPAPLGEPPVFVRADCARRDVLLALATC</sequence>
<protein>
    <submittedName>
        <fullName evidence="5">Sulfoquinovosidase</fullName>
        <ecNumber evidence="5">3.2.1.199</ecNumber>
    </submittedName>
</protein>
<dbReference type="GO" id="GO:0030246">
    <property type="term" value="F:carbohydrate binding"/>
    <property type="evidence" value="ECO:0007669"/>
    <property type="project" value="InterPro"/>
</dbReference>
<dbReference type="Gene3D" id="2.60.40.1180">
    <property type="entry name" value="Golgi alpha-mannosidase II"/>
    <property type="match status" value="1"/>
</dbReference>
<dbReference type="CDD" id="cd14752">
    <property type="entry name" value="GH31_N"/>
    <property type="match status" value="1"/>
</dbReference>
<dbReference type="InterPro" id="IPR011013">
    <property type="entry name" value="Gal_mutarotase_sf_dom"/>
</dbReference>
<evidence type="ECO:0000259" key="4">
    <source>
        <dbReference type="Pfam" id="PF21365"/>
    </source>
</evidence>
<dbReference type="InterPro" id="IPR000322">
    <property type="entry name" value="Glyco_hydro_31_TIM"/>
</dbReference>
<dbReference type="GO" id="GO:0004553">
    <property type="term" value="F:hydrolase activity, hydrolyzing O-glycosyl compounds"/>
    <property type="evidence" value="ECO:0007669"/>
    <property type="project" value="InterPro"/>
</dbReference>
<organism evidence="5 6">
    <name type="scientific">Ralstonia wenshanensis</name>
    <dbReference type="NCBI Taxonomy" id="2842456"/>
    <lineage>
        <taxon>Bacteria</taxon>
        <taxon>Pseudomonadati</taxon>
        <taxon>Pseudomonadota</taxon>
        <taxon>Betaproteobacteria</taxon>
        <taxon>Burkholderiales</taxon>
        <taxon>Burkholderiaceae</taxon>
        <taxon>Ralstonia</taxon>
    </lineage>
</organism>
<name>A0AAD2ESH1_9RALS</name>
<feature type="domain" description="Glycosyl hydrolase family 31 C-terminal" evidence="4">
    <location>
        <begin position="575"/>
        <end position="658"/>
    </location>
</feature>
<evidence type="ECO:0000256" key="2">
    <source>
        <dbReference type="RuleBase" id="RU361185"/>
    </source>
</evidence>
<dbReference type="RefSeq" id="WP_316870961.1">
    <property type="nucleotide sequence ID" value="NZ_CATWAF010000005.1"/>
</dbReference>
<dbReference type="Pfam" id="PF21365">
    <property type="entry name" value="Glyco_hydro_31_3rd"/>
    <property type="match status" value="1"/>
</dbReference>
<dbReference type="InterPro" id="IPR017853">
    <property type="entry name" value="GH"/>
</dbReference>
<dbReference type="AlphaFoldDB" id="A0AAD2ESH1"/>
<dbReference type="NCBIfam" id="NF007746">
    <property type="entry name" value="PRK10426.1"/>
    <property type="match status" value="1"/>
</dbReference>
<dbReference type="InterPro" id="IPR013780">
    <property type="entry name" value="Glyco_hydro_b"/>
</dbReference>
<dbReference type="EMBL" id="CATWAF010000005">
    <property type="protein sequence ID" value="CAJ0702603.1"/>
    <property type="molecule type" value="Genomic_DNA"/>
</dbReference>
<gene>
    <name evidence="5" type="primary">yihQ</name>
    <name evidence="5" type="ORF">LMG18091_03725</name>
</gene>
<dbReference type="GO" id="GO:0005975">
    <property type="term" value="P:carbohydrate metabolic process"/>
    <property type="evidence" value="ECO:0007669"/>
    <property type="project" value="InterPro"/>
</dbReference>
<evidence type="ECO:0000259" key="3">
    <source>
        <dbReference type="Pfam" id="PF01055"/>
    </source>
</evidence>
<dbReference type="InterPro" id="IPR052990">
    <property type="entry name" value="Sulfoquinovosidase_GH31"/>
</dbReference>
<comment type="similarity">
    <text evidence="1 2">Belongs to the glycosyl hydrolase 31 family.</text>
</comment>
<dbReference type="Gene3D" id="2.60.40.1760">
    <property type="entry name" value="glycosyl hydrolase (family 31)"/>
    <property type="match status" value="1"/>
</dbReference>
<dbReference type="Proteomes" id="UP001189915">
    <property type="component" value="Unassembled WGS sequence"/>
</dbReference>
<proteinExistence type="inferred from homology"/>
<dbReference type="SUPFAM" id="SSF51445">
    <property type="entry name" value="(Trans)glycosidases"/>
    <property type="match status" value="1"/>
</dbReference>
<comment type="caution">
    <text evidence="5">The sequence shown here is derived from an EMBL/GenBank/DDBJ whole genome shotgun (WGS) entry which is preliminary data.</text>
</comment>
<dbReference type="SUPFAM" id="SSF74650">
    <property type="entry name" value="Galactose mutarotase-like"/>
    <property type="match status" value="1"/>
</dbReference>
<dbReference type="SUPFAM" id="SSF51011">
    <property type="entry name" value="Glycosyl hydrolase domain"/>
    <property type="match status" value="1"/>
</dbReference>
<dbReference type="CDD" id="cd06594">
    <property type="entry name" value="GH31_glucosidase_YihQ"/>
    <property type="match status" value="1"/>
</dbReference>
<evidence type="ECO:0000313" key="6">
    <source>
        <dbReference type="Proteomes" id="UP001189915"/>
    </source>
</evidence>
<accession>A0AAD2ESH1</accession>